<sequence>MSLSRRGFLGRSAVAGAGIAFVGSTEMLLAPGASAASANGDGGRHGGPQRPEFGYGPLVADPAGKLALPAGFSYQIVTHAGVTKLESGQYTPSNHDGTAAYHRHGGGTVLVVNHELGAMAGTELPVPALPRYTYDPALAGGCTVVETDRNGRRTREYVGVAGTAVNCAGGKTPWDTWLTCEETELLAGQGGATKDHGYVFEVDPYDSRANRDPKPIKALGRFAHEAAAVDPWRGHIYLTEDASGPNGLLYRWEPPKYYRGGRGHLKGLSDTAGTLAAMKAFDASGRFVDDLSRAVEIGTTYEVKWITVPDRDARTTPIRKQFTNSDVTRGRKIEGAWWGDGGAYIVTSFARNESPGVAHDGQVWFYDPSRRRLILKLRFGVNANPSVDGAFDGPDNISVSPYGGVILAEDGNGVQHLIGATSGNRSYPIARNDLNNGSPEAPEFSEFTGPTFSLDGRILFANVQTPGIMYAIKGPWRYHRDI</sequence>
<keyword evidence="3" id="KW-1185">Reference proteome</keyword>
<dbReference type="PROSITE" id="PS51318">
    <property type="entry name" value="TAT"/>
    <property type="match status" value="1"/>
</dbReference>
<dbReference type="PANTHER" id="PTHR35399:SF4">
    <property type="entry name" value="MEMBRANE PROTEIN"/>
    <property type="match status" value="1"/>
</dbReference>
<dbReference type="NCBIfam" id="TIGR01409">
    <property type="entry name" value="TAT_signal_seq"/>
    <property type="match status" value="1"/>
</dbReference>
<dbReference type="PANTHER" id="PTHR35399">
    <property type="entry name" value="SLR8030 PROTEIN"/>
    <property type="match status" value="1"/>
</dbReference>
<evidence type="ECO:0000256" key="1">
    <source>
        <dbReference type="SAM" id="MobiDB-lite"/>
    </source>
</evidence>
<comment type="caution">
    <text evidence="2">The sequence shown here is derived from an EMBL/GenBank/DDBJ whole genome shotgun (WGS) entry which is preliminary data.</text>
</comment>
<evidence type="ECO:0000313" key="3">
    <source>
        <dbReference type="Proteomes" id="UP001551482"/>
    </source>
</evidence>
<dbReference type="SUPFAM" id="SSF63829">
    <property type="entry name" value="Calcium-dependent phosphotriesterase"/>
    <property type="match status" value="1"/>
</dbReference>
<organism evidence="2 3">
    <name type="scientific">Streptodolium elevatio</name>
    <dbReference type="NCBI Taxonomy" id="3157996"/>
    <lineage>
        <taxon>Bacteria</taxon>
        <taxon>Bacillati</taxon>
        <taxon>Actinomycetota</taxon>
        <taxon>Actinomycetes</taxon>
        <taxon>Kitasatosporales</taxon>
        <taxon>Streptomycetaceae</taxon>
        <taxon>Streptodolium</taxon>
    </lineage>
</organism>
<accession>A0ABV3DQ56</accession>
<evidence type="ECO:0000313" key="2">
    <source>
        <dbReference type="EMBL" id="MEU8137870.1"/>
    </source>
</evidence>
<name>A0ABV3DQ56_9ACTN</name>
<feature type="region of interest" description="Disordered" evidence="1">
    <location>
        <begin position="35"/>
        <end position="54"/>
    </location>
</feature>
<dbReference type="EMBL" id="JBEZFP010000102">
    <property type="protein sequence ID" value="MEU8137870.1"/>
    <property type="molecule type" value="Genomic_DNA"/>
</dbReference>
<reference evidence="2 3" key="1">
    <citation type="submission" date="2024-06" db="EMBL/GenBank/DDBJ databases">
        <title>The Natural Products Discovery Center: Release of the First 8490 Sequenced Strains for Exploring Actinobacteria Biosynthetic Diversity.</title>
        <authorList>
            <person name="Kalkreuter E."/>
            <person name="Kautsar S.A."/>
            <person name="Yang D."/>
            <person name="Bader C.D."/>
            <person name="Teijaro C.N."/>
            <person name="Fluegel L."/>
            <person name="Davis C.M."/>
            <person name="Simpson J.R."/>
            <person name="Lauterbach L."/>
            <person name="Steele A.D."/>
            <person name="Gui C."/>
            <person name="Meng S."/>
            <person name="Li G."/>
            <person name="Viehrig K."/>
            <person name="Ye F."/>
            <person name="Su P."/>
            <person name="Kiefer A.F."/>
            <person name="Nichols A."/>
            <person name="Cepeda A.J."/>
            <person name="Yan W."/>
            <person name="Fan B."/>
            <person name="Jiang Y."/>
            <person name="Adhikari A."/>
            <person name="Zheng C.-J."/>
            <person name="Schuster L."/>
            <person name="Cowan T.M."/>
            <person name="Smanski M.J."/>
            <person name="Chevrette M.G."/>
            <person name="De Carvalho L.P.S."/>
            <person name="Shen B."/>
        </authorList>
    </citation>
    <scope>NUCLEOTIDE SEQUENCE [LARGE SCALE GENOMIC DNA]</scope>
    <source>
        <strain evidence="2 3">NPDC048946</strain>
    </source>
</reference>
<dbReference type="Proteomes" id="UP001551482">
    <property type="component" value="Unassembled WGS sequence"/>
</dbReference>
<dbReference type="InterPro" id="IPR019546">
    <property type="entry name" value="TAT_signal_bac_arc"/>
</dbReference>
<proteinExistence type="predicted"/>
<protein>
    <submittedName>
        <fullName evidence="2">Alkaline phosphatase PhoX</fullName>
    </submittedName>
</protein>
<dbReference type="InterPro" id="IPR006311">
    <property type="entry name" value="TAT_signal"/>
</dbReference>
<dbReference type="InterPro" id="IPR008557">
    <property type="entry name" value="PhoX"/>
</dbReference>
<dbReference type="Pfam" id="PF05787">
    <property type="entry name" value="PhoX"/>
    <property type="match status" value="1"/>
</dbReference>
<dbReference type="RefSeq" id="WP_358360400.1">
    <property type="nucleotide sequence ID" value="NZ_JBEZFP010000102.1"/>
</dbReference>
<gene>
    <name evidence="2" type="ORF">AB0C36_30705</name>
</gene>